<dbReference type="SUPFAM" id="SSF51735">
    <property type="entry name" value="NAD(P)-binding Rossmann-fold domains"/>
    <property type="match status" value="1"/>
</dbReference>
<dbReference type="PANTHER" id="PTHR43818:SF12">
    <property type="entry name" value="NADH-DEPENDENT DEHYDROGENASE-RELATED"/>
    <property type="match status" value="1"/>
</dbReference>
<dbReference type="PANTHER" id="PTHR43818">
    <property type="entry name" value="BCDNA.GH03377"/>
    <property type="match status" value="1"/>
</dbReference>
<evidence type="ECO:0000259" key="3">
    <source>
        <dbReference type="Pfam" id="PF22725"/>
    </source>
</evidence>
<dbReference type="Proteomes" id="UP001597387">
    <property type="component" value="Unassembled WGS sequence"/>
</dbReference>
<keyword evidence="1" id="KW-0732">Signal</keyword>
<gene>
    <name evidence="4" type="ORF">ACFSJU_00045</name>
</gene>
<dbReference type="Pfam" id="PF01408">
    <property type="entry name" value="GFO_IDH_MocA"/>
    <property type="match status" value="1"/>
</dbReference>
<dbReference type="InterPro" id="IPR036291">
    <property type="entry name" value="NAD(P)-bd_dom_sf"/>
</dbReference>
<dbReference type="Pfam" id="PF22725">
    <property type="entry name" value="GFO_IDH_MocA_C3"/>
    <property type="match status" value="1"/>
</dbReference>
<keyword evidence="5" id="KW-1185">Reference proteome</keyword>
<feature type="domain" description="GFO/IDH/MocA-like oxidoreductase" evidence="3">
    <location>
        <begin position="167"/>
        <end position="298"/>
    </location>
</feature>
<dbReference type="InterPro" id="IPR000683">
    <property type="entry name" value="Gfo/Idh/MocA-like_OxRdtase_N"/>
</dbReference>
<evidence type="ECO:0000256" key="1">
    <source>
        <dbReference type="SAM" id="SignalP"/>
    </source>
</evidence>
<name>A0ABW4ZFY9_9SPHI</name>
<dbReference type="Gene3D" id="3.40.50.720">
    <property type="entry name" value="NAD(P)-binding Rossmann-like Domain"/>
    <property type="match status" value="1"/>
</dbReference>
<dbReference type="InterPro" id="IPR055170">
    <property type="entry name" value="GFO_IDH_MocA-like_dom"/>
</dbReference>
<feature type="signal peptide" evidence="1">
    <location>
        <begin position="1"/>
        <end position="25"/>
    </location>
</feature>
<protein>
    <submittedName>
        <fullName evidence="4">Gfo/Idh/MocA family protein</fullName>
    </submittedName>
</protein>
<feature type="chain" id="PRO_5045772732" evidence="1">
    <location>
        <begin position="26"/>
        <end position="403"/>
    </location>
</feature>
<evidence type="ECO:0000259" key="2">
    <source>
        <dbReference type="Pfam" id="PF01408"/>
    </source>
</evidence>
<evidence type="ECO:0000313" key="5">
    <source>
        <dbReference type="Proteomes" id="UP001597387"/>
    </source>
</evidence>
<sequence>MKRRGFIKNAGVLTSSMFLSNELLAAGSFVAGPKIRVAIIGCGDRGVGIMNVMKQLPEQFEIRAICDVLDFRLQNALKVYTSRDLKSYKDYREVLDDKAVDAVFIATPLNMHFEIAQNAIRAEKHVYLEKTMTYNANQAFELIEIKKKYPAKVLQVGHQYRSSPLYYKVKEMIDAGYLGKVTQIDCRWDRNGNWRRSVPHPSLERQVNWRMYKEYSGGLAAELLSHQIDFINWAFNTQPDQIYATGGIDFYKDGRETFDNIQATLRYEKEGMIGNFGATCSNKRDGYLFKIKGSKGTISLLMNQGMFYTEELNSKLEVVDGVTGATKITWNKDGGAPILPEPTKDGTWYALKEFYSSIITNKIPDSNIYTGTKTAIAVDLINKSSYSNTIQNWLPEYNRFDRG</sequence>
<organism evidence="4 5">
    <name type="scientific">Paradesertivirga mongoliensis</name>
    <dbReference type="NCBI Taxonomy" id="2100740"/>
    <lineage>
        <taxon>Bacteria</taxon>
        <taxon>Pseudomonadati</taxon>
        <taxon>Bacteroidota</taxon>
        <taxon>Sphingobacteriia</taxon>
        <taxon>Sphingobacteriales</taxon>
        <taxon>Sphingobacteriaceae</taxon>
        <taxon>Paradesertivirga</taxon>
    </lineage>
</organism>
<feature type="domain" description="Gfo/Idh/MocA-like oxidoreductase N-terminal" evidence="2">
    <location>
        <begin position="35"/>
        <end position="158"/>
    </location>
</feature>
<accession>A0ABW4ZFY9</accession>
<proteinExistence type="predicted"/>
<dbReference type="RefSeq" id="WP_255901996.1">
    <property type="nucleotide sequence ID" value="NZ_JAFMZO010000002.1"/>
</dbReference>
<reference evidence="5" key="1">
    <citation type="journal article" date="2019" name="Int. J. Syst. Evol. Microbiol.">
        <title>The Global Catalogue of Microorganisms (GCM) 10K type strain sequencing project: providing services to taxonomists for standard genome sequencing and annotation.</title>
        <authorList>
            <consortium name="The Broad Institute Genomics Platform"/>
            <consortium name="The Broad Institute Genome Sequencing Center for Infectious Disease"/>
            <person name="Wu L."/>
            <person name="Ma J."/>
        </authorList>
    </citation>
    <scope>NUCLEOTIDE SEQUENCE [LARGE SCALE GENOMIC DNA]</scope>
    <source>
        <strain evidence="5">KCTC 42217</strain>
    </source>
</reference>
<dbReference type="EMBL" id="JBHUHZ010000001">
    <property type="protein sequence ID" value="MFD2160769.1"/>
    <property type="molecule type" value="Genomic_DNA"/>
</dbReference>
<evidence type="ECO:0000313" key="4">
    <source>
        <dbReference type="EMBL" id="MFD2160769.1"/>
    </source>
</evidence>
<dbReference type="Gene3D" id="3.30.360.10">
    <property type="entry name" value="Dihydrodipicolinate Reductase, domain 2"/>
    <property type="match status" value="1"/>
</dbReference>
<dbReference type="SUPFAM" id="SSF55347">
    <property type="entry name" value="Glyceraldehyde-3-phosphate dehydrogenase-like, C-terminal domain"/>
    <property type="match status" value="1"/>
</dbReference>
<comment type="caution">
    <text evidence="4">The sequence shown here is derived from an EMBL/GenBank/DDBJ whole genome shotgun (WGS) entry which is preliminary data.</text>
</comment>
<dbReference type="InterPro" id="IPR050463">
    <property type="entry name" value="Gfo/Idh/MocA_oxidrdct_glycsds"/>
</dbReference>